<dbReference type="InterPro" id="IPR015797">
    <property type="entry name" value="NUDIX_hydrolase-like_dom_sf"/>
</dbReference>
<evidence type="ECO:0000256" key="2">
    <source>
        <dbReference type="ARBA" id="ARBA00022801"/>
    </source>
</evidence>
<evidence type="ECO:0000313" key="5">
    <source>
        <dbReference type="Proteomes" id="UP000255061"/>
    </source>
</evidence>
<dbReference type="InterPro" id="IPR020476">
    <property type="entry name" value="Nudix_hydrolase"/>
</dbReference>
<keyword evidence="2 4" id="KW-0378">Hydrolase</keyword>
<protein>
    <submittedName>
        <fullName evidence="4">RNA pyrophosphohydrolase</fullName>
        <ecNumber evidence="4">3.6.1.-</ecNumber>
    </submittedName>
</protein>
<dbReference type="CDD" id="cd02883">
    <property type="entry name" value="NUDIX_Hydrolase"/>
    <property type="match status" value="1"/>
</dbReference>
<evidence type="ECO:0000259" key="3">
    <source>
        <dbReference type="PROSITE" id="PS51462"/>
    </source>
</evidence>
<accession>A0A380B681</accession>
<dbReference type="SUPFAM" id="SSF55811">
    <property type="entry name" value="Nudix"/>
    <property type="match status" value="1"/>
</dbReference>
<dbReference type="PANTHER" id="PTHR43046:SF2">
    <property type="entry name" value="8-OXO-DGTP DIPHOSPHATASE-RELATED"/>
    <property type="match status" value="1"/>
</dbReference>
<dbReference type="Pfam" id="PF00293">
    <property type="entry name" value="NUDIX"/>
    <property type="match status" value="1"/>
</dbReference>
<evidence type="ECO:0000313" key="4">
    <source>
        <dbReference type="EMBL" id="SUI92563.1"/>
    </source>
</evidence>
<feature type="domain" description="Nudix hydrolase" evidence="3">
    <location>
        <begin position="6"/>
        <end position="154"/>
    </location>
</feature>
<dbReference type="EC" id="3.6.1.-" evidence="4"/>
<comment type="cofactor">
    <cofactor evidence="1">
        <name>Mg(2+)</name>
        <dbReference type="ChEBI" id="CHEBI:18420"/>
    </cofactor>
</comment>
<reference evidence="4 5" key="1">
    <citation type="submission" date="2018-06" db="EMBL/GenBank/DDBJ databases">
        <authorList>
            <consortium name="Pathogen Informatics"/>
            <person name="Doyle S."/>
        </authorList>
    </citation>
    <scope>NUCLEOTIDE SEQUENCE [LARGE SCALE GENOMIC DNA]</scope>
    <source>
        <strain evidence="4 5">NCTC10736</strain>
    </source>
</reference>
<dbReference type="PROSITE" id="PS51462">
    <property type="entry name" value="NUDIX"/>
    <property type="match status" value="1"/>
</dbReference>
<dbReference type="PRINTS" id="PR00502">
    <property type="entry name" value="NUDIXFAMILY"/>
</dbReference>
<dbReference type="RefSeq" id="WP_115406865.1">
    <property type="nucleotide sequence ID" value="NZ_UGYV01000001.1"/>
</dbReference>
<proteinExistence type="predicted"/>
<dbReference type="Gene3D" id="3.90.79.10">
    <property type="entry name" value="Nucleoside Triphosphate Pyrophosphohydrolase"/>
    <property type="match status" value="1"/>
</dbReference>
<evidence type="ECO:0000256" key="1">
    <source>
        <dbReference type="ARBA" id="ARBA00001946"/>
    </source>
</evidence>
<dbReference type="AlphaFoldDB" id="A0A380B681"/>
<dbReference type="PANTHER" id="PTHR43046">
    <property type="entry name" value="GDP-MANNOSE MANNOSYL HYDROLASE"/>
    <property type="match status" value="1"/>
</dbReference>
<dbReference type="GO" id="GO:0016787">
    <property type="term" value="F:hydrolase activity"/>
    <property type="evidence" value="ECO:0007669"/>
    <property type="project" value="UniProtKB-KW"/>
</dbReference>
<dbReference type="EMBL" id="UGYV01000001">
    <property type="protein sequence ID" value="SUI92563.1"/>
    <property type="molecule type" value="Genomic_DNA"/>
</dbReference>
<dbReference type="InterPro" id="IPR000086">
    <property type="entry name" value="NUDIX_hydrolase_dom"/>
</dbReference>
<name>A0A380B681_9GAMM</name>
<gene>
    <name evidence="4" type="primary">rppH_2</name>
    <name evidence="4" type="ORF">NCTC10736_03510</name>
</gene>
<sequence>MAFNDTFRLSSHAVITNQQGQVLLLKANYGNFAWGLPGGALEPGETIHEALVRECQEELGLSVQVNYLSGVYYHSAYQSQAFIFRCELLLPDGPDGPEVFELAKNGAEGAPLPIHLSHEHSEFAFYDIDTLSAVQQQRINDCLNFNGVVMSAKF</sequence>
<organism evidence="4 5">
    <name type="scientific">Shewanella morhuae</name>
    <dbReference type="NCBI Taxonomy" id="365591"/>
    <lineage>
        <taxon>Bacteria</taxon>
        <taxon>Pseudomonadati</taxon>
        <taxon>Pseudomonadota</taxon>
        <taxon>Gammaproteobacteria</taxon>
        <taxon>Alteromonadales</taxon>
        <taxon>Shewanellaceae</taxon>
        <taxon>Shewanella</taxon>
    </lineage>
</organism>
<dbReference type="Proteomes" id="UP000255061">
    <property type="component" value="Unassembled WGS sequence"/>
</dbReference>